<dbReference type="CDD" id="cd04301">
    <property type="entry name" value="NAT_SF"/>
    <property type="match status" value="1"/>
</dbReference>
<evidence type="ECO:0000256" key="1">
    <source>
        <dbReference type="ARBA" id="ARBA00022679"/>
    </source>
</evidence>
<dbReference type="PANTHER" id="PTHR43420">
    <property type="entry name" value="ACETYLTRANSFERASE"/>
    <property type="match status" value="1"/>
</dbReference>
<keyword evidence="1 4" id="KW-0808">Transferase</keyword>
<reference evidence="4 5" key="1">
    <citation type="submission" date="2014-10" db="EMBL/GenBank/DDBJ databases">
        <title>Genome sequencing of Vibrio sinaloensis T08.</title>
        <authorList>
            <person name="Chan K.-G."/>
            <person name="Mohamad N.I."/>
        </authorList>
    </citation>
    <scope>NUCLEOTIDE SEQUENCE [LARGE SCALE GENOMIC DNA]</scope>
    <source>
        <strain evidence="4 5">T08</strain>
    </source>
</reference>
<dbReference type="Gene3D" id="3.40.630.30">
    <property type="match status" value="1"/>
</dbReference>
<dbReference type="GO" id="GO:0016747">
    <property type="term" value="F:acyltransferase activity, transferring groups other than amino-acyl groups"/>
    <property type="evidence" value="ECO:0007669"/>
    <property type="project" value="InterPro"/>
</dbReference>
<dbReference type="Proteomes" id="UP000030451">
    <property type="component" value="Unassembled WGS sequence"/>
</dbReference>
<name>A0A0A5JRP8_PHOS4</name>
<feature type="domain" description="N-acetyltransferase" evidence="3">
    <location>
        <begin position="1"/>
        <end position="157"/>
    </location>
</feature>
<comment type="caution">
    <text evidence="4">The sequence shown here is derived from an EMBL/GenBank/DDBJ whole genome shotgun (WGS) entry which is preliminary data.</text>
</comment>
<keyword evidence="2" id="KW-0012">Acyltransferase</keyword>
<protein>
    <submittedName>
        <fullName evidence="4">GCN5 family acetyltransferase</fullName>
    </submittedName>
</protein>
<dbReference type="InterPro" id="IPR016181">
    <property type="entry name" value="Acyl_CoA_acyltransferase"/>
</dbReference>
<proteinExistence type="predicted"/>
<dbReference type="Pfam" id="PF00583">
    <property type="entry name" value="Acetyltransf_1"/>
    <property type="match status" value="1"/>
</dbReference>
<evidence type="ECO:0000313" key="4">
    <source>
        <dbReference type="EMBL" id="KGY10628.1"/>
    </source>
</evidence>
<dbReference type="PROSITE" id="PS51186">
    <property type="entry name" value="GNAT"/>
    <property type="match status" value="1"/>
</dbReference>
<sequence length="157" mass="17861">MTLEPFSPSHVRYLIDWIDSAKLNYLWGGPAFEYPLTREAILTHTAKPEVSAFLLHVQDAPAGYIELVEQSTVCARVSRVFVAEPYRGKGTAQQMMQALFEIAKGRSYLQLDLCVFVSNTKAINCYQTLGFSEVKREQGVREFEGESWELIYMSKPL</sequence>
<evidence type="ECO:0000259" key="3">
    <source>
        <dbReference type="PROSITE" id="PS51186"/>
    </source>
</evidence>
<organism evidence="4 5">
    <name type="scientific">Photobacterium sp. (strain ATCC 43367)</name>
    <dbReference type="NCBI Taxonomy" id="379097"/>
    <lineage>
        <taxon>Bacteria</taxon>
        <taxon>Pseudomonadati</taxon>
        <taxon>Pseudomonadota</taxon>
        <taxon>Gammaproteobacteria</taxon>
        <taxon>Vibrionales</taxon>
        <taxon>Vibrionaceae</taxon>
        <taxon>Vibrio</taxon>
        <taxon>Vibrio oreintalis group</taxon>
    </lineage>
</organism>
<accession>A0A0A5JRP8</accession>
<dbReference type="PANTHER" id="PTHR43420:SF51">
    <property type="entry name" value="PEPTIDYL-LYSINE N-ACETYLTRANSFERASE YIAC"/>
    <property type="match status" value="1"/>
</dbReference>
<dbReference type="STRING" id="379097.SE23_10520"/>
<evidence type="ECO:0000313" key="5">
    <source>
        <dbReference type="Proteomes" id="UP000030451"/>
    </source>
</evidence>
<dbReference type="EMBL" id="JRWP01000002">
    <property type="protein sequence ID" value="KGY10628.1"/>
    <property type="molecule type" value="Genomic_DNA"/>
</dbReference>
<dbReference type="AlphaFoldDB" id="A0A0A5JRP8"/>
<evidence type="ECO:0000256" key="2">
    <source>
        <dbReference type="ARBA" id="ARBA00023315"/>
    </source>
</evidence>
<dbReference type="InterPro" id="IPR000182">
    <property type="entry name" value="GNAT_dom"/>
</dbReference>
<dbReference type="InterPro" id="IPR050680">
    <property type="entry name" value="YpeA/RimI_acetyltransf"/>
</dbReference>
<dbReference type="SUPFAM" id="SSF55729">
    <property type="entry name" value="Acyl-CoA N-acyltransferases (Nat)"/>
    <property type="match status" value="1"/>
</dbReference>
<gene>
    <name evidence="4" type="ORF">NM06_00795</name>
</gene>
<dbReference type="RefSeq" id="WP_038186937.1">
    <property type="nucleotide sequence ID" value="NZ_JRWP01000002.1"/>
</dbReference>